<evidence type="ECO:0000313" key="1">
    <source>
        <dbReference type="EMBL" id="CDW43255.1"/>
    </source>
</evidence>
<sequence length="68" mass="7710">MLIKRTVKRYEETQHIKDIPRSSRLISKGTPGVVNEVKARINFPKISMDFYIGATTMTEITLGCIPTN</sequence>
<proteinExistence type="predicted"/>
<accession>A0A0K2UYU4</accession>
<organism evidence="1">
    <name type="scientific">Lepeophtheirus salmonis</name>
    <name type="common">Salmon louse</name>
    <name type="synonym">Caligus salmonis</name>
    <dbReference type="NCBI Taxonomy" id="72036"/>
    <lineage>
        <taxon>Eukaryota</taxon>
        <taxon>Metazoa</taxon>
        <taxon>Ecdysozoa</taxon>
        <taxon>Arthropoda</taxon>
        <taxon>Crustacea</taxon>
        <taxon>Multicrustacea</taxon>
        <taxon>Hexanauplia</taxon>
        <taxon>Copepoda</taxon>
        <taxon>Siphonostomatoida</taxon>
        <taxon>Caligidae</taxon>
        <taxon>Lepeophtheirus</taxon>
    </lineage>
</organism>
<protein>
    <submittedName>
        <fullName evidence="1">Uncharacterized protein</fullName>
    </submittedName>
</protein>
<dbReference type="AlphaFoldDB" id="A0A0K2UYU4"/>
<dbReference type="EMBL" id="HACA01025894">
    <property type="protein sequence ID" value="CDW43255.1"/>
    <property type="molecule type" value="Transcribed_RNA"/>
</dbReference>
<reference evidence="1" key="1">
    <citation type="submission" date="2014-05" db="EMBL/GenBank/DDBJ databases">
        <authorList>
            <person name="Chronopoulou M."/>
        </authorList>
    </citation>
    <scope>NUCLEOTIDE SEQUENCE</scope>
    <source>
        <tissue evidence="1">Whole organism</tissue>
    </source>
</reference>
<name>A0A0K2UYU4_LEPSM</name>